<name>A0ABU4L2P4_9ACTN</name>
<dbReference type="RefSeq" id="WP_086755016.1">
    <property type="nucleotide sequence ID" value="NZ_JAGJBZ010000001.1"/>
</dbReference>
<sequence length="285" mass="30595">MFKADKKTTASRFRKAALVAGSAAALAVGIAGSASAQILQPLNAQASAFQSKYQPFFDYTQNSCYPATAVDANGTLNGGLNTTGSTAGGCHTDHLGQANTYVRSACDANWCAYMYALYFEKDQGTGGLTGHRHDWEKVVVWQKRGAETPSYVSVSQHSGYQTKAFSQTNHDGNHVRVVYHLDGATTHDFVLANAGQVPQAWGSKQWDAPDLIAMDKMKASHPKAFNKLWTFDWSGPTAGTSADGANFPLQDFGSHFKNGLETARKSVNTAANANVIPSFNPNLAF</sequence>
<dbReference type="PIRSF" id="PIRSF029958">
    <property type="entry name" value="Necrosis-inducing_protein"/>
    <property type="match status" value="1"/>
</dbReference>
<proteinExistence type="predicted"/>
<evidence type="ECO:0000313" key="2">
    <source>
        <dbReference type="EMBL" id="MDX2909986.1"/>
    </source>
</evidence>
<keyword evidence="1" id="KW-0732">Signal</keyword>
<dbReference type="PANTHER" id="PTHR33657">
    <property type="entry name" value="DOMAIN PROTEIN, PUTATIVE (AFU_ORTHOLOGUE AFUA_5G00600)-RELATED"/>
    <property type="match status" value="1"/>
</dbReference>
<dbReference type="InterPro" id="IPR008701">
    <property type="entry name" value="NPP1"/>
</dbReference>
<dbReference type="EMBL" id="JARAVY010000005">
    <property type="protein sequence ID" value="MDX2909986.1"/>
    <property type="molecule type" value="Genomic_DNA"/>
</dbReference>
<evidence type="ECO:0000313" key="3">
    <source>
        <dbReference type="Proteomes" id="UP001271723"/>
    </source>
</evidence>
<accession>A0ABU4L2P4</accession>
<feature type="signal peptide" evidence="1">
    <location>
        <begin position="1"/>
        <end position="36"/>
    </location>
</feature>
<dbReference type="Pfam" id="PF05630">
    <property type="entry name" value="NPP1"/>
    <property type="match status" value="1"/>
</dbReference>
<protein>
    <submittedName>
        <fullName evidence="2">NPP1 family protein</fullName>
    </submittedName>
</protein>
<evidence type="ECO:0000256" key="1">
    <source>
        <dbReference type="SAM" id="SignalP"/>
    </source>
</evidence>
<dbReference type="Proteomes" id="UP001271723">
    <property type="component" value="Unassembled WGS sequence"/>
</dbReference>
<gene>
    <name evidence="2" type="ORF">PV517_14890</name>
</gene>
<comment type="caution">
    <text evidence="2">The sequence shown here is derived from an EMBL/GenBank/DDBJ whole genome shotgun (WGS) entry which is preliminary data.</text>
</comment>
<dbReference type="PANTHER" id="PTHR33657:SF6">
    <property type="entry name" value="SECRETED PROTEIN"/>
    <property type="match status" value="1"/>
</dbReference>
<keyword evidence="3" id="KW-1185">Reference proteome</keyword>
<feature type="chain" id="PRO_5047298229" evidence="1">
    <location>
        <begin position="37"/>
        <end position="285"/>
    </location>
</feature>
<reference evidence="2 3" key="1">
    <citation type="journal article" date="2023" name="Microb. Genom.">
        <title>Mesoterricola silvestris gen. nov., sp. nov., Mesoterricola sediminis sp. nov., Geothrix oryzae sp. nov., Geothrix edaphica sp. nov., Geothrix rubra sp. nov., and Geothrix limicola sp. nov., six novel members of Acidobacteriota isolated from soils.</title>
        <authorList>
            <person name="Weisberg A.J."/>
            <person name="Pearce E."/>
            <person name="Kramer C.G."/>
            <person name="Chang J.H."/>
            <person name="Clarke C.R."/>
        </authorList>
    </citation>
    <scope>NUCLEOTIDE SEQUENCE [LARGE SCALE GENOMIC DNA]</scope>
    <source>
        <strain evidence="2 3">NRRL_B-2795</strain>
    </source>
</reference>
<organism evidence="2 3">
    <name type="scientific">Streptomyces griseiscabiei</name>
    <dbReference type="NCBI Taxonomy" id="2993540"/>
    <lineage>
        <taxon>Bacteria</taxon>
        <taxon>Bacillati</taxon>
        <taxon>Actinomycetota</taxon>
        <taxon>Actinomycetes</taxon>
        <taxon>Kitasatosporales</taxon>
        <taxon>Streptomycetaceae</taxon>
        <taxon>Streptomyces</taxon>
    </lineage>
</organism>